<protein>
    <recommendedName>
        <fullName evidence="5 13">Alpha-amylase</fullName>
        <ecNumber evidence="5 13">3.2.1.1</ecNumber>
    </recommendedName>
</protein>
<comment type="similarity">
    <text evidence="4 12">Belongs to the glycosyl hydrolase 13 family.</text>
</comment>
<feature type="domain" description="Alpha-amylase C-terminal" evidence="14">
    <location>
        <begin position="479"/>
        <end position="567"/>
    </location>
</feature>
<evidence type="ECO:0000256" key="5">
    <source>
        <dbReference type="ARBA" id="ARBA00012595"/>
    </source>
</evidence>
<evidence type="ECO:0000313" key="17">
    <source>
        <dbReference type="Proteomes" id="UP001591681"/>
    </source>
</evidence>
<feature type="domain" description="Glycosyl hydrolase family 13 catalytic" evidence="15">
    <location>
        <begin position="82"/>
        <end position="470"/>
    </location>
</feature>
<evidence type="ECO:0000259" key="15">
    <source>
        <dbReference type="SMART" id="SM00642"/>
    </source>
</evidence>
<comment type="cofactor">
    <cofactor evidence="2">
        <name>Ca(2+)</name>
        <dbReference type="ChEBI" id="CHEBI:29108"/>
    </cofactor>
</comment>
<dbReference type="Pfam" id="PF00128">
    <property type="entry name" value="Alpha-amylase"/>
    <property type="match status" value="1"/>
</dbReference>
<dbReference type="GO" id="GO:0046872">
    <property type="term" value="F:metal ion binding"/>
    <property type="evidence" value="ECO:0007669"/>
    <property type="project" value="UniProtKB-KW"/>
</dbReference>
<sequence>MLIGPWLCELAQPPALWPTLEQSCRRGVICTVRLVLAALFDRPTSLQCWIVQMKVKARWCLLALGFGIGLTHYHHSTRCGGTSIVHLFEWRWADIAEECENYLAPNGFGAVQISPPSENIVVTEPWRPWWERYQPISYKLCSRSGTEQELRDMICRCNKVGVKIYADVVINHMCAASAGEGRRSTCGSYFNASEEEFPSVPYSASHFNDDKCTTASGNIENYQDIYQVRDCRLLGLLDLAHRKEHVRERVANYMNSLVDMGVAGFRVDACKHMWPEDLRAIYNRLNNLNTQWFPEGSKPFIYQEVIDLGEEPIKASEYSGLGHVTEFKYGDKLGSVIRRWNGDKLADLKTWGEGCGLMPSNQALVFVDNHDNQRGHGAGGASILTFWEPRMYKMAVAFMLAHPYGVTRLMSSYRWDRSLVDGKDRNDWMGPPSYPDGSTKPVHINPDGSCGGGWVCEHRWPQIRNMVMFRNEANAKPLSNWWDNGENQIAFGRGDRGFIVINNDNCTLDAFLQTGMPAGSYCDVISGRRTAAGCTGKLITVGQDGKAHFTIKATEQDPVIAIHAGSKL</sequence>
<evidence type="ECO:0000256" key="3">
    <source>
        <dbReference type="ARBA" id="ARBA00001923"/>
    </source>
</evidence>
<evidence type="ECO:0000256" key="7">
    <source>
        <dbReference type="ARBA" id="ARBA00022801"/>
    </source>
</evidence>
<evidence type="ECO:0000256" key="9">
    <source>
        <dbReference type="ARBA" id="ARBA00023214"/>
    </source>
</evidence>
<dbReference type="Pfam" id="PF02806">
    <property type="entry name" value="Alpha-amylase_C"/>
    <property type="match status" value="1"/>
</dbReference>
<evidence type="ECO:0000256" key="13">
    <source>
        <dbReference type="RuleBase" id="RU361134"/>
    </source>
</evidence>
<keyword evidence="7 13" id="KW-0378">Hydrolase</keyword>
<dbReference type="SUPFAM" id="SSF51445">
    <property type="entry name" value="(Trans)glycosidases"/>
    <property type="match status" value="1"/>
</dbReference>
<accession>A0ABD1JEG0</accession>
<keyword evidence="11 13" id="KW-0326">Glycosidase</keyword>
<dbReference type="InterPro" id="IPR006048">
    <property type="entry name" value="A-amylase/branching_C"/>
</dbReference>
<keyword evidence="10 13" id="KW-0119">Carbohydrate metabolism</keyword>
<organism evidence="16 17">
    <name type="scientific">Coilia grayii</name>
    <name type="common">Gray's grenadier anchovy</name>
    <dbReference type="NCBI Taxonomy" id="363190"/>
    <lineage>
        <taxon>Eukaryota</taxon>
        <taxon>Metazoa</taxon>
        <taxon>Chordata</taxon>
        <taxon>Craniata</taxon>
        <taxon>Vertebrata</taxon>
        <taxon>Euteleostomi</taxon>
        <taxon>Actinopterygii</taxon>
        <taxon>Neopterygii</taxon>
        <taxon>Teleostei</taxon>
        <taxon>Clupei</taxon>
        <taxon>Clupeiformes</taxon>
        <taxon>Clupeoidei</taxon>
        <taxon>Engraulidae</taxon>
        <taxon>Coilinae</taxon>
        <taxon>Coilia</taxon>
    </lineage>
</organism>
<evidence type="ECO:0000256" key="11">
    <source>
        <dbReference type="ARBA" id="ARBA00023295"/>
    </source>
</evidence>
<evidence type="ECO:0000256" key="6">
    <source>
        <dbReference type="ARBA" id="ARBA00022723"/>
    </source>
</evidence>
<dbReference type="InterPro" id="IPR017853">
    <property type="entry name" value="GH"/>
</dbReference>
<comment type="cofactor">
    <cofactor evidence="3">
        <name>chloride</name>
        <dbReference type="ChEBI" id="CHEBI:17996"/>
    </cofactor>
</comment>
<dbReference type="InterPro" id="IPR006046">
    <property type="entry name" value="Alpha_amylase"/>
</dbReference>
<keyword evidence="17" id="KW-1185">Reference proteome</keyword>
<dbReference type="GO" id="GO:0004556">
    <property type="term" value="F:alpha-amylase activity"/>
    <property type="evidence" value="ECO:0007669"/>
    <property type="project" value="UniProtKB-UniRule"/>
</dbReference>
<evidence type="ECO:0000256" key="8">
    <source>
        <dbReference type="ARBA" id="ARBA00022837"/>
    </source>
</evidence>
<evidence type="ECO:0000256" key="10">
    <source>
        <dbReference type="ARBA" id="ARBA00023277"/>
    </source>
</evidence>
<evidence type="ECO:0000256" key="2">
    <source>
        <dbReference type="ARBA" id="ARBA00001913"/>
    </source>
</evidence>
<keyword evidence="8" id="KW-0106">Calcium</keyword>
<dbReference type="PRINTS" id="PR00110">
    <property type="entry name" value="ALPHAAMYLASE"/>
</dbReference>
<name>A0ABD1JEG0_9TELE</name>
<dbReference type="PANTHER" id="PTHR43447">
    <property type="entry name" value="ALPHA-AMYLASE"/>
    <property type="match status" value="1"/>
</dbReference>
<evidence type="ECO:0000256" key="4">
    <source>
        <dbReference type="ARBA" id="ARBA00008061"/>
    </source>
</evidence>
<evidence type="ECO:0000313" key="16">
    <source>
        <dbReference type="EMBL" id="KAL2085564.1"/>
    </source>
</evidence>
<dbReference type="InterPro" id="IPR006047">
    <property type="entry name" value="GH13_cat_dom"/>
</dbReference>
<dbReference type="EMBL" id="JBHFQA010000016">
    <property type="protein sequence ID" value="KAL2085564.1"/>
    <property type="molecule type" value="Genomic_DNA"/>
</dbReference>
<dbReference type="Gene3D" id="3.20.20.80">
    <property type="entry name" value="Glycosidases"/>
    <property type="match status" value="1"/>
</dbReference>
<dbReference type="CDD" id="cd11317">
    <property type="entry name" value="AmyAc_bac_euk_AmyA"/>
    <property type="match status" value="1"/>
</dbReference>
<dbReference type="Gene3D" id="2.60.40.1180">
    <property type="entry name" value="Golgi alpha-mannosidase II"/>
    <property type="match status" value="1"/>
</dbReference>
<dbReference type="SMART" id="SM00632">
    <property type="entry name" value="Aamy_C"/>
    <property type="match status" value="1"/>
</dbReference>
<dbReference type="SMART" id="SM00642">
    <property type="entry name" value="Aamy"/>
    <property type="match status" value="1"/>
</dbReference>
<dbReference type="FunFam" id="3.20.20.80:FF:000056">
    <property type="entry name" value="Pancreatic alpha-amylase"/>
    <property type="match status" value="1"/>
</dbReference>
<comment type="caution">
    <text evidence="16">The sequence shown here is derived from an EMBL/GenBank/DDBJ whole genome shotgun (WGS) entry which is preliminary data.</text>
</comment>
<dbReference type="SUPFAM" id="SSF51011">
    <property type="entry name" value="Glycosyl hydrolase domain"/>
    <property type="match status" value="1"/>
</dbReference>
<dbReference type="InterPro" id="IPR031319">
    <property type="entry name" value="A-amylase_C"/>
</dbReference>
<proteinExistence type="inferred from homology"/>
<comment type="catalytic activity">
    <reaction evidence="1 13">
        <text>Endohydrolysis of (1-&gt;4)-alpha-D-glucosidic linkages in polysaccharides containing three or more (1-&gt;4)-alpha-linked D-glucose units.</text>
        <dbReference type="EC" id="3.2.1.1"/>
    </reaction>
</comment>
<gene>
    <name evidence="16" type="ORF">ACEWY4_018884</name>
</gene>
<keyword evidence="9" id="KW-0868">Chloride</keyword>
<evidence type="ECO:0000256" key="1">
    <source>
        <dbReference type="ARBA" id="ARBA00000548"/>
    </source>
</evidence>
<dbReference type="Proteomes" id="UP001591681">
    <property type="component" value="Unassembled WGS sequence"/>
</dbReference>
<reference evidence="16 17" key="1">
    <citation type="submission" date="2024-09" db="EMBL/GenBank/DDBJ databases">
        <title>A chromosome-level genome assembly of Gray's grenadier anchovy, Coilia grayii.</title>
        <authorList>
            <person name="Fu Z."/>
        </authorList>
    </citation>
    <scope>NUCLEOTIDE SEQUENCE [LARGE SCALE GENOMIC DNA]</scope>
    <source>
        <strain evidence="16">G4</strain>
        <tissue evidence="16">Muscle</tissue>
    </source>
</reference>
<evidence type="ECO:0000256" key="12">
    <source>
        <dbReference type="RuleBase" id="RU003615"/>
    </source>
</evidence>
<dbReference type="AlphaFoldDB" id="A0ABD1JEG0"/>
<keyword evidence="6" id="KW-0479">Metal-binding</keyword>
<dbReference type="EC" id="3.2.1.1" evidence="5 13"/>
<dbReference type="InterPro" id="IPR013780">
    <property type="entry name" value="Glyco_hydro_b"/>
</dbReference>
<evidence type="ECO:0000259" key="14">
    <source>
        <dbReference type="SMART" id="SM00632"/>
    </source>
</evidence>